<organism evidence="4 5">
    <name type="scientific">Mycena chlorophos</name>
    <name type="common">Agaric fungus</name>
    <name type="synonym">Agaricus chlorophos</name>
    <dbReference type="NCBI Taxonomy" id="658473"/>
    <lineage>
        <taxon>Eukaryota</taxon>
        <taxon>Fungi</taxon>
        <taxon>Dikarya</taxon>
        <taxon>Basidiomycota</taxon>
        <taxon>Agaricomycotina</taxon>
        <taxon>Agaricomycetes</taxon>
        <taxon>Agaricomycetidae</taxon>
        <taxon>Agaricales</taxon>
        <taxon>Marasmiineae</taxon>
        <taxon>Mycenaceae</taxon>
        <taxon>Mycena</taxon>
    </lineage>
</organism>
<evidence type="ECO:0000256" key="2">
    <source>
        <dbReference type="SAM" id="SignalP"/>
    </source>
</evidence>
<dbReference type="Proteomes" id="UP000815677">
    <property type="component" value="Unassembled WGS sequence"/>
</dbReference>
<dbReference type="InterPro" id="IPR055647">
    <property type="entry name" value="DUF7223"/>
</dbReference>
<gene>
    <name evidence="4" type="ORF">MCHLO_02407</name>
</gene>
<feature type="domain" description="DUF7223" evidence="3">
    <location>
        <begin position="234"/>
        <end position="425"/>
    </location>
</feature>
<feature type="signal peptide" evidence="2">
    <location>
        <begin position="1"/>
        <end position="19"/>
    </location>
</feature>
<reference evidence="4" key="1">
    <citation type="submission" date="2014-09" db="EMBL/GenBank/DDBJ databases">
        <title>Genome sequence of the luminous mushroom Mycena chlorophos for searching fungal bioluminescence genes.</title>
        <authorList>
            <person name="Tanaka Y."/>
            <person name="Kasuga D."/>
            <person name="Oba Y."/>
            <person name="Hase S."/>
            <person name="Sato K."/>
            <person name="Oba Y."/>
            <person name="Sakakibara Y."/>
        </authorList>
    </citation>
    <scope>NUCLEOTIDE SEQUENCE</scope>
</reference>
<keyword evidence="5" id="KW-1185">Reference proteome</keyword>
<keyword evidence="2" id="KW-0732">Signal</keyword>
<feature type="region of interest" description="Disordered" evidence="1">
    <location>
        <begin position="443"/>
        <end position="521"/>
    </location>
</feature>
<sequence>MLSTSSLLVLLPFIAGIRAANDWSVPCITGSCSYDLTTNGTASGTVTIWGATDAISDITSAAGWEILDCDSAAQSQTIRLVCTSTNTTNCEHLYSSNGAVNKVVRLPETCGASAFARVALAYTPADQTLPSDIAARVVRRDGSQPVVRALQIDTNFLAVDYSQTGAINIALQAANAPGATSATPLNVVPPSRRSSRLSQRTLQGFVQNSIRALELDTNPVDINQNFTLTPLNFDKNIELFNQSIDCSPVNAEVSANLDGNANAVATVGVAVSGTLVPPKFTDFAITTTLNGSIGGTLNLNAAASGSVDTGNITLINLPLAGIDFPGVLTIGPTFEVNVGLTSSLDLDLDLKVGINLNVDNAQIVFPPPQNTVESAFSIGDTPLTISASPNVQATGDVTVHLIPSLNFGISALDVATAQVFAAIDTSATLSLNLDGSLDASTTLLTGDDSSQSTTTMMDDSTTTTTSMMDDSTTTSTTMMDDSTTTSSTMMDDSTTTTTSTMMDDSRTTSSTMMDDGSRTSTMMDDEIRTSTMMDDSTSTTTSMASRTTSMMDDGRRKKRDVSTAFSGSVELDAGIAVSVGAQGNLFNLFSDSADDTLFNKNFVIFKKNFGSGSSRRRSLLSWLGGGDNEANPRRALGRRSLLSWREPTPRAVAIERRAGLSCPAAGLGSVASLVDQTVDASDITADA</sequence>
<evidence type="ECO:0000313" key="4">
    <source>
        <dbReference type="EMBL" id="GAT44797.1"/>
    </source>
</evidence>
<evidence type="ECO:0000256" key="1">
    <source>
        <dbReference type="SAM" id="MobiDB-lite"/>
    </source>
</evidence>
<feature type="chain" id="PRO_5046887785" description="DUF7223 domain-containing protein" evidence="2">
    <location>
        <begin position="20"/>
        <end position="687"/>
    </location>
</feature>
<name>A0ABQ0L2R3_MYCCL</name>
<proteinExistence type="predicted"/>
<feature type="compositionally biased region" description="Low complexity" evidence="1">
    <location>
        <begin position="533"/>
        <end position="551"/>
    </location>
</feature>
<protein>
    <recommendedName>
        <fullName evidence="3">DUF7223 domain-containing protein</fullName>
    </recommendedName>
</protein>
<dbReference type="Pfam" id="PF23865">
    <property type="entry name" value="DUF7223"/>
    <property type="match status" value="1"/>
</dbReference>
<dbReference type="EMBL" id="DF840238">
    <property type="protein sequence ID" value="GAT44797.1"/>
    <property type="molecule type" value="Genomic_DNA"/>
</dbReference>
<evidence type="ECO:0000313" key="5">
    <source>
        <dbReference type="Proteomes" id="UP000815677"/>
    </source>
</evidence>
<accession>A0ABQ0L2R3</accession>
<evidence type="ECO:0000259" key="3">
    <source>
        <dbReference type="Pfam" id="PF23865"/>
    </source>
</evidence>
<feature type="region of interest" description="Disordered" evidence="1">
    <location>
        <begin position="533"/>
        <end position="557"/>
    </location>
</feature>